<dbReference type="InterPro" id="IPR032710">
    <property type="entry name" value="NTF2-like_dom_sf"/>
</dbReference>
<dbReference type="RefSeq" id="WP_213042643.1">
    <property type="nucleotide sequence ID" value="NZ_CAJNBJ010000016.1"/>
</dbReference>
<sequence length="205" mass="22939">MREPCRAKVTSGGSVACLTGQMLKLLAVLLLWQGEGFAHAVVRVLPDMVLTRESKTISGAKAVQNDPTVKEVLTAFTRAEQALEKQDRAALMQFYASEYNYHGLHVADVERIWSEVFEHYRALSSTHLFSEMKVLQGEEGLRVELTCTGGLYGTEVQSGARVTLDSWFQEVHYLVRDKQGWRFLGNRGNAPRSAPFSSSPHHPLF</sequence>
<evidence type="ECO:0008006" key="3">
    <source>
        <dbReference type="Google" id="ProtNLM"/>
    </source>
</evidence>
<name>A0ABM8RK86_9BACT</name>
<gene>
    <name evidence="1" type="ORF">NSPZN2_30489</name>
</gene>
<evidence type="ECO:0000313" key="1">
    <source>
        <dbReference type="EMBL" id="CAE6757734.1"/>
    </source>
</evidence>
<comment type="caution">
    <text evidence="1">The sequence shown here is derived from an EMBL/GenBank/DDBJ whole genome shotgun (WGS) entry which is preliminary data.</text>
</comment>
<keyword evidence="2" id="KW-1185">Reference proteome</keyword>
<evidence type="ECO:0000313" key="2">
    <source>
        <dbReference type="Proteomes" id="UP000675880"/>
    </source>
</evidence>
<organism evidence="1 2">
    <name type="scientific">Nitrospira defluvii</name>
    <dbReference type="NCBI Taxonomy" id="330214"/>
    <lineage>
        <taxon>Bacteria</taxon>
        <taxon>Pseudomonadati</taxon>
        <taxon>Nitrospirota</taxon>
        <taxon>Nitrospiria</taxon>
        <taxon>Nitrospirales</taxon>
        <taxon>Nitrospiraceae</taxon>
        <taxon>Nitrospira</taxon>
    </lineage>
</organism>
<proteinExistence type="predicted"/>
<dbReference type="Proteomes" id="UP000675880">
    <property type="component" value="Unassembled WGS sequence"/>
</dbReference>
<dbReference type="SUPFAM" id="SSF54427">
    <property type="entry name" value="NTF2-like"/>
    <property type="match status" value="1"/>
</dbReference>
<reference evidence="1 2" key="1">
    <citation type="submission" date="2021-02" db="EMBL/GenBank/DDBJ databases">
        <authorList>
            <person name="Han P."/>
        </authorList>
    </citation>
    <scope>NUCLEOTIDE SEQUENCE [LARGE SCALE GENOMIC DNA]</scope>
    <source>
        <strain evidence="1">Candidatus Nitrospira sp. ZN2</strain>
    </source>
</reference>
<accession>A0ABM8RK86</accession>
<dbReference type="EMBL" id="CAJNBJ010000016">
    <property type="protein sequence ID" value="CAE6757734.1"/>
    <property type="molecule type" value="Genomic_DNA"/>
</dbReference>
<dbReference type="Gene3D" id="3.10.450.50">
    <property type="match status" value="1"/>
</dbReference>
<protein>
    <recommendedName>
        <fullName evidence="3">SnoaL-like domain-containing protein</fullName>
    </recommendedName>
</protein>